<dbReference type="Gene3D" id="3.30.300.20">
    <property type="match status" value="1"/>
</dbReference>
<organism evidence="1 2">
    <name type="scientific">Caenimonas sedimenti</name>
    <dbReference type="NCBI Taxonomy" id="2596921"/>
    <lineage>
        <taxon>Bacteria</taxon>
        <taxon>Pseudomonadati</taxon>
        <taxon>Pseudomonadota</taxon>
        <taxon>Betaproteobacteria</taxon>
        <taxon>Burkholderiales</taxon>
        <taxon>Comamonadaceae</taxon>
        <taxon>Caenimonas</taxon>
    </lineage>
</organism>
<comment type="caution">
    <text evidence="1">The sequence shown here is derived from an EMBL/GenBank/DDBJ whole genome shotgun (WGS) entry which is preliminary data.</text>
</comment>
<dbReference type="OrthoDB" id="9795405at2"/>
<protein>
    <submittedName>
        <fullName evidence="1">OsmC family peroxiredoxin</fullName>
    </submittedName>
</protein>
<dbReference type="InterPro" id="IPR015946">
    <property type="entry name" value="KH_dom-like_a/b"/>
</dbReference>
<dbReference type="PANTHER" id="PTHR42830:SF2">
    <property type="entry name" value="OSMC_OHR FAMILY PROTEIN"/>
    <property type="match status" value="1"/>
</dbReference>
<evidence type="ECO:0000313" key="2">
    <source>
        <dbReference type="Proteomes" id="UP000318199"/>
    </source>
</evidence>
<dbReference type="InterPro" id="IPR052707">
    <property type="entry name" value="OsmC_Ohr_Peroxiredoxin"/>
</dbReference>
<proteinExistence type="predicted"/>
<sequence>MSSYSSTISWDRAGADFTGRKYSRAHRWAFDGGAVVRGSSSPLSVPLPYSDAAAVDPEEALVAAVSSCHMLWFLDFAARRGLVVESYVDAAVGRMGANAAGKMAIIEVRLQPQLVFSGPRLPRAGEVEALHHQAHEHCNIANSIRAEVRVEGGWTTA</sequence>
<dbReference type="Pfam" id="PF02566">
    <property type="entry name" value="OsmC"/>
    <property type="match status" value="1"/>
</dbReference>
<dbReference type="AlphaFoldDB" id="A0A562ZXI3"/>
<accession>A0A562ZXI3</accession>
<reference evidence="1 2" key="1">
    <citation type="submission" date="2019-07" db="EMBL/GenBank/DDBJ databases">
        <title>Caenimonas sedimenti sp. nov., isolated from activated sludge.</title>
        <authorList>
            <person name="Xu J."/>
        </authorList>
    </citation>
    <scope>NUCLEOTIDE SEQUENCE [LARGE SCALE GENOMIC DNA]</scope>
    <source>
        <strain evidence="1 2">HX-9-20</strain>
    </source>
</reference>
<keyword evidence="2" id="KW-1185">Reference proteome</keyword>
<dbReference type="PANTHER" id="PTHR42830">
    <property type="entry name" value="OSMOTICALLY INDUCIBLE FAMILY PROTEIN"/>
    <property type="match status" value="1"/>
</dbReference>
<gene>
    <name evidence="1" type="ORF">FN976_02310</name>
</gene>
<dbReference type="RefSeq" id="WP_145890554.1">
    <property type="nucleotide sequence ID" value="NZ_VOBQ01000002.1"/>
</dbReference>
<dbReference type="InterPro" id="IPR036102">
    <property type="entry name" value="OsmC/Ohrsf"/>
</dbReference>
<name>A0A562ZXI3_9BURK</name>
<evidence type="ECO:0000313" key="1">
    <source>
        <dbReference type="EMBL" id="TWO73091.1"/>
    </source>
</evidence>
<dbReference type="EMBL" id="VOBQ01000002">
    <property type="protein sequence ID" value="TWO73091.1"/>
    <property type="molecule type" value="Genomic_DNA"/>
</dbReference>
<dbReference type="Proteomes" id="UP000318199">
    <property type="component" value="Unassembled WGS sequence"/>
</dbReference>
<dbReference type="SUPFAM" id="SSF82784">
    <property type="entry name" value="OsmC-like"/>
    <property type="match status" value="1"/>
</dbReference>
<dbReference type="InterPro" id="IPR003718">
    <property type="entry name" value="OsmC/Ohr_fam"/>
</dbReference>